<dbReference type="Proteomes" id="UP001652583">
    <property type="component" value="Chromosome X"/>
</dbReference>
<dbReference type="RefSeq" id="XP_053058361.1">
    <property type="nucleotide sequence ID" value="XM_053202386.1"/>
</dbReference>
<organism evidence="1 3">
    <name type="scientific">Acinonyx jubatus</name>
    <name type="common">Cheetah</name>
    <dbReference type="NCBI Taxonomy" id="32536"/>
    <lineage>
        <taxon>Eukaryota</taxon>
        <taxon>Metazoa</taxon>
        <taxon>Chordata</taxon>
        <taxon>Craniata</taxon>
        <taxon>Vertebrata</taxon>
        <taxon>Euteleostomi</taxon>
        <taxon>Mammalia</taxon>
        <taxon>Eutheria</taxon>
        <taxon>Laurasiatheria</taxon>
        <taxon>Carnivora</taxon>
        <taxon>Feliformia</taxon>
        <taxon>Felidae</taxon>
        <taxon>Felinae</taxon>
        <taxon>Acinonyx</taxon>
    </lineage>
</organism>
<dbReference type="RefSeq" id="XP_053058362.1">
    <property type="nucleotide sequence ID" value="XM_053202387.1"/>
</dbReference>
<accession>A0ABM3NG19</accession>
<protein>
    <submittedName>
        <fullName evidence="2 3">Myotubularin-related protein 8 isoform X1</fullName>
    </submittedName>
</protein>
<evidence type="ECO:0000313" key="2">
    <source>
        <dbReference type="RefSeq" id="XP_053058361.1"/>
    </source>
</evidence>
<name>A0ABM3NG19_ACIJB</name>
<proteinExistence type="predicted"/>
<dbReference type="GeneID" id="106983162"/>
<evidence type="ECO:0000313" key="1">
    <source>
        <dbReference type="Proteomes" id="UP001652583"/>
    </source>
</evidence>
<gene>
    <name evidence="2 3" type="primary">MTMR8</name>
</gene>
<reference evidence="1 2" key="1">
    <citation type="submission" date="2025-05" db="UniProtKB">
        <authorList>
            <consortium name="RefSeq"/>
        </authorList>
    </citation>
    <scope>NUCLEOTIDE SEQUENCE [LARGE SCALE GENOMIC DNA]</scope>
    <source>
        <tissue evidence="2 3">Blood</tissue>
    </source>
</reference>
<keyword evidence="1" id="KW-1185">Reference proteome</keyword>
<evidence type="ECO:0000313" key="3">
    <source>
        <dbReference type="RefSeq" id="XP_053058362.1"/>
    </source>
</evidence>
<sequence>MLESDMHKLEKKLQAHDEPPKEVCTCSQLGNLLSQHLGSSLTNPLDFMGIDGYLNTLMENGTISSEGGFQAQMDQVKRQCADFHHDCCGIIGSLRAINISGDMGFSGNMGISESRGIYGATGISGNVDISETMDCSENISISGSMGIFGDTGISKASTKEAGCCKQRELETHDFHPNSKKRVEQIEDPQLF</sequence>